<protein>
    <recommendedName>
        <fullName evidence="4">Chaperone NapD</fullName>
    </recommendedName>
    <alternativeName>
        <fullName evidence="4">NapA signal peptide-binding chaperone NapD</fullName>
    </alternativeName>
</protein>
<evidence type="ECO:0000256" key="4">
    <source>
        <dbReference type="HAMAP-Rule" id="MF_02200"/>
    </source>
</evidence>
<gene>
    <name evidence="4" type="primary">napD</name>
    <name evidence="5" type="ORF">GCM10011394_06350</name>
</gene>
<evidence type="ECO:0000256" key="1">
    <source>
        <dbReference type="ARBA" id="ARBA00004496"/>
    </source>
</evidence>
<comment type="function">
    <text evidence="4">Chaperone for NapA, the catalytic subunit of the periplasmic nitrate reductase. It binds directly and specifically to the twin-arginine signal peptide of NapA, preventing premature interaction with the Tat translocase and premature export.</text>
</comment>
<keyword evidence="3 4" id="KW-0143">Chaperone</keyword>
<sequence length="100" mass="10580">MKPDPVPEWHLASLVVRHHPEAIPALAAAVATAEGLELALQDDTRSVLVQESDGTAGLMANIDLLQALPGVVTVNLVYHHVERSPPPGDVPASASQESHR</sequence>
<dbReference type="Gene3D" id="3.30.70.920">
    <property type="match status" value="1"/>
</dbReference>
<keyword evidence="6" id="KW-1185">Reference proteome</keyword>
<organism evidence="5 6">
    <name type="scientific">Luteimonas terricola</name>
    <dbReference type="NCBI Taxonomy" id="645597"/>
    <lineage>
        <taxon>Bacteria</taxon>
        <taxon>Pseudomonadati</taxon>
        <taxon>Pseudomonadota</taxon>
        <taxon>Gammaproteobacteria</taxon>
        <taxon>Lysobacterales</taxon>
        <taxon>Lysobacteraceae</taxon>
        <taxon>Luteimonas</taxon>
    </lineage>
</organism>
<evidence type="ECO:0000313" key="6">
    <source>
        <dbReference type="Proteomes" id="UP000599009"/>
    </source>
</evidence>
<proteinExistence type="inferred from homology"/>
<reference evidence="6" key="1">
    <citation type="journal article" date="2019" name="Int. J. Syst. Evol. Microbiol.">
        <title>The Global Catalogue of Microorganisms (GCM) 10K type strain sequencing project: providing services to taxonomists for standard genome sequencing and annotation.</title>
        <authorList>
            <consortium name="The Broad Institute Genomics Platform"/>
            <consortium name="The Broad Institute Genome Sequencing Center for Infectious Disease"/>
            <person name="Wu L."/>
            <person name="Ma J."/>
        </authorList>
    </citation>
    <scope>NUCLEOTIDE SEQUENCE [LARGE SCALE GENOMIC DNA]</scope>
    <source>
        <strain evidence="6">CGMCC 1.8985</strain>
    </source>
</reference>
<comment type="caution">
    <text evidence="5">The sequence shown here is derived from an EMBL/GenBank/DDBJ whole genome shotgun (WGS) entry which is preliminary data.</text>
</comment>
<comment type="subunit">
    <text evidence="4">Interacts with the cytoplasmic NapA precursor.</text>
</comment>
<keyword evidence="2 4" id="KW-0963">Cytoplasm</keyword>
<dbReference type="Pfam" id="PF03927">
    <property type="entry name" value="NapD"/>
    <property type="match status" value="1"/>
</dbReference>
<dbReference type="EMBL" id="BMME01000001">
    <property type="protein sequence ID" value="GGJ99869.1"/>
    <property type="molecule type" value="Genomic_DNA"/>
</dbReference>
<comment type="subcellular location">
    <subcellularLocation>
        <location evidence="1 4">Cytoplasm</location>
    </subcellularLocation>
</comment>
<dbReference type="Proteomes" id="UP000599009">
    <property type="component" value="Unassembled WGS sequence"/>
</dbReference>
<evidence type="ECO:0000256" key="3">
    <source>
        <dbReference type="ARBA" id="ARBA00023186"/>
    </source>
</evidence>
<comment type="similarity">
    <text evidence="4">Belongs to the NapD family.</text>
</comment>
<dbReference type="PANTHER" id="PTHR38603">
    <property type="entry name" value="CHAPERONE NAPD"/>
    <property type="match status" value="1"/>
</dbReference>
<accession>A0ABQ2E7N5</accession>
<evidence type="ECO:0000313" key="5">
    <source>
        <dbReference type="EMBL" id="GGJ99869.1"/>
    </source>
</evidence>
<dbReference type="InterPro" id="IPR005623">
    <property type="entry name" value="Chaperone_NapD_NO3_reduct"/>
</dbReference>
<dbReference type="HAMAP" id="MF_02200">
    <property type="entry name" value="NapD"/>
    <property type="match status" value="1"/>
</dbReference>
<dbReference type="PANTHER" id="PTHR38603:SF1">
    <property type="entry name" value="CHAPERONE NAPD"/>
    <property type="match status" value="1"/>
</dbReference>
<name>A0ABQ2E7N5_9GAMM</name>
<evidence type="ECO:0000256" key="2">
    <source>
        <dbReference type="ARBA" id="ARBA00022490"/>
    </source>
</evidence>
<dbReference type="RefSeq" id="WP_165942325.1">
    <property type="nucleotide sequence ID" value="NZ_BMME01000001.1"/>
</dbReference>